<feature type="region of interest" description="Disordered" evidence="1">
    <location>
        <begin position="34"/>
        <end position="54"/>
    </location>
</feature>
<protein>
    <submittedName>
        <fullName evidence="2">Uncharacterized protein</fullName>
    </submittedName>
</protein>
<evidence type="ECO:0000313" key="3">
    <source>
        <dbReference type="Proteomes" id="UP000075635"/>
    </source>
</evidence>
<organism evidence="2 3">
    <name type="scientific">Sorangium cellulosum</name>
    <name type="common">Polyangium cellulosum</name>
    <dbReference type="NCBI Taxonomy" id="56"/>
    <lineage>
        <taxon>Bacteria</taxon>
        <taxon>Pseudomonadati</taxon>
        <taxon>Myxococcota</taxon>
        <taxon>Polyangia</taxon>
        <taxon>Polyangiales</taxon>
        <taxon>Polyangiaceae</taxon>
        <taxon>Sorangium</taxon>
    </lineage>
</organism>
<evidence type="ECO:0000256" key="1">
    <source>
        <dbReference type="SAM" id="MobiDB-lite"/>
    </source>
</evidence>
<dbReference type="EMBL" id="JEMB01001250">
    <property type="protein sequence ID" value="KYF89200.1"/>
    <property type="molecule type" value="Genomic_DNA"/>
</dbReference>
<dbReference type="AlphaFoldDB" id="A0A150S9X6"/>
<proteinExistence type="predicted"/>
<comment type="caution">
    <text evidence="2">The sequence shown here is derived from an EMBL/GenBank/DDBJ whole genome shotgun (WGS) entry which is preliminary data.</text>
</comment>
<sequence>MSSISLFSRAFVGLIALSAAPACFDARDGGSELGSGRAPVVEQEEDHEPGCGGGNGPSEACASFEGTGCYWMENTSGDYCWVPADWASTVEDCFAMDSCDGGLGASGGGCYKWADGSGEDRYPWPEAPTQEPACASFEGTGCYWMENTSGDYCWVPADWASTVEDCFAMDSCDGGLGASGGGCYKWADGSGEDRYPW</sequence>
<evidence type="ECO:0000313" key="2">
    <source>
        <dbReference type="EMBL" id="KYF89200.1"/>
    </source>
</evidence>
<dbReference type="Proteomes" id="UP000075635">
    <property type="component" value="Unassembled WGS sequence"/>
</dbReference>
<reference evidence="2 3" key="1">
    <citation type="submission" date="2014-02" db="EMBL/GenBank/DDBJ databases">
        <title>The small core and large imbalanced accessory genome model reveals a collaborative survival strategy of Sorangium cellulosum strains in nature.</title>
        <authorList>
            <person name="Han K."/>
            <person name="Peng R."/>
            <person name="Blom J."/>
            <person name="Li Y.-Z."/>
        </authorList>
    </citation>
    <scope>NUCLEOTIDE SEQUENCE [LARGE SCALE GENOMIC DNA]</scope>
    <source>
        <strain evidence="2 3">So0011-07</strain>
    </source>
</reference>
<accession>A0A150S9X6</accession>
<name>A0A150S9X6_SORCE</name>
<gene>
    <name evidence="2" type="ORF">BE17_42840</name>
</gene>